<sequence length="343" mass="37042">MKLNLALLALSAASVSGFGVGPTAFAPATRNGDLSSTALFDSRRRQKVASLSKWAESRGISDDGSSAVAEAAGLMTNDEGLEYVKLVNSETGASSEVYLLGGVVTSYKDGEGNEYIAVRPDAKMDGSKPISGGLSHCWPQFGPGEIQQHGFARNVNWTVKSMTDTTVELEMAPSDYTKEMWDKEFLCTFSVDLADDQLSTKMFVENKGEESFDFQAALHSYFTVSSLENLEIAGSFEGKEFLNKMVGEGEMQTEDRSAITIGEEYDRVYKGVNDPVLNDKGTGKALSVLNTAGWEDTVLWNPFGDEGMGYNNFVCVESVKFDPVTLEGGSSWTGDMALKAGDL</sequence>
<protein>
    <recommendedName>
        <fullName evidence="3">Glucose-6-phosphate 1-epimerase</fullName>
    </recommendedName>
</protein>
<dbReference type="SUPFAM" id="SSF74650">
    <property type="entry name" value="Galactose mutarotase-like"/>
    <property type="match status" value="1"/>
</dbReference>
<dbReference type="PANTHER" id="PTHR11122:SF39">
    <property type="entry name" value="GLUCOSE-6-PHOSPHATE 1-EPIMERASE"/>
    <property type="match status" value="1"/>
</dbReference>
<dbReference type="GO" id="GO:0005737">
    <property type="term" value="C:cytoplasm"/>
    <property type="evidence" value="ECO:0007669"/>
    <property type="project" value="TreeGrafter"/>
</dbReference>
<dbReference type="InterPro" id="IPR008183">
    <property type="entry name" value="Aldose_1/G6P_1-epimerase"/>
</dbReference>
<dbReference type="AlphaFoldDB" id="A0A7S0KYM0"/>
<keyword evidence="1" id="KW-0732">Signal</keyword>
<evidence type="ECO:0008006" key="3">
    <source>
        <dbReference type="Google" id="ProtNLM"/>
    </source>
</evidence>
<proteinExistence type="predicted"/>
<dbReference type="InterPro" id="IPR011013">
    <property type="entry name" value="Gal_mutarotase_sf_dom"/>
</dbReference>
<evidence type="ECO:0000256" key="1">
    <source>
        <dbReference type="SAM" id="SignalP"/>
    </source>
</evidence>
<dbReference type="Gene3D" id="2.70.98.10">
    <property type="match status" value="1"/>
</dbReference>
<dbReference type="GO" id="GO:0005975">
    <property type="term" value="P:carbohydrate metabolic process"/>
    <property type="evidence" value="ECO:0007669"/>
    <property type="project" value="InterPro"/>
</dbReference>
<name>A0A7S0KYM0_9STRA</name>
<accession>A0A7S0KYM0</accession>
<reference evidence="2" key="1">
    <citation type="submission" date="2021-01" db="EMBL/GenBank/DDBJ databases">
        <authorList>
            <person name="Corre E."/>
            <person name="Pelletier E."/>
            <person name="Niang G."/>
            <person name="Scheremetjew M."/>
            <person name="Finn R."/>
            <person name="Kale V."/>
            <person name="Holt S."/>
            <person name="Cochrane G."/>
            <person name="Meng A."/>
            <person name="Brown T."/>
            <person name="Cohen L."/>
        </authorList>
    </citation>
    <scope>NUCLEOTIDE SEQUENCE</scope>
</reference>
<gene>
    <name evidence="2" type="ORF">AGLA0713_LOCUS234</name>
</gene>
<dbReference type="InterPro" id="IPR014718">
    <property type="entry name" value="GH-type_carb-bd"/>
</dbReference>
<dbReference type="GO" id="GO:0047938">
    <property type="term" value="F:glucose-6-phosphate 1-epimerase activity"/>
    <property type="evidence" value="ECO:0007669"/>
    <property type="project" value="TreeGrafter"/>
</dbReference>
<dbReference type="PANTHER" id="PTHR11122">
    <property type="entry name" value="APOSPORY-ASSOCIATED PROTEIN C-RELATED"/>
    <property type="match status" value="1"/>
</dbReference>
<organism evidence="2">
    <name type="scientific">Asterionellopsis glacialis</name>
    <dbReference type="NCBI Taxonomy" id="33640"/>
    <lineage>
        <taxon>Eukaryota</taxon>
        <taxon>Sar</taxon>
        <taxon>Stramenopiles</taxon>
        <taxon>Ochrophyta</taxon>
        <taxon>Bacillariophyta</taxon>
        <taxon>Fragilariophyceae</taxon>
        <taxon>Fragilariophycidae</taxon>
        <taxon>Fragilariales</taxon>
        <taxon>Fragilariaceae</taxon>
        <taxon>Asterionellopsis</taxon>
    </lineage>
</organism>
<dbReference type="Pfam" id="PF01263">
    <property type="entry name" value="Aldose_epim"/>
    <property type="match status" value="1"/>
</dbReference>
<feature type="signal peptide" evidence="1">
    <location>
        <begin position="1"/>
        <end position="17"/>
    </location>
</feature>
<dbReference type="GO" id="GO:0030246">
    <property type="term" value="F:carbohydrate binding"/>
    <property type="evidence" value="ECO:0007669"/>
    <property type="project" value="InterPro"/>
</dbReference>
<evidence type="ECO:0000313" key="2">
    <source>
        <dbReference type="EMBL" id="CAD8595406.1"/>
    </source>
</evidence>
<dbReference type="EMBL" id="HBEX01000365">
    <property type="protein sequence ID" value="CAD8595406.1"/>
    <property type="molecule type" value="Transcribed_RNA"/>
</dbReference>
<feature type="chain" id="PRO_5030750788" description="Glucose-6-phosphate 1-epimerase" evidence="1">
    <location>
        <begin position="18"/>
        <end position="343"/>
    </location>
</feature>